<dbReference type="PANTHER" id="PTHR30386:SF26">
    <property type="entry name" value="TRANSPORT PROTEIN COMB"/>
    <property type="match status" value="1"/>
</dbReference>
<evidence type="ECO:0000259" key="8">
    <source>
        <dbReference type="Pfam" id="PF25954"/>
    </source>
</evidence>
<dbReference type="SUPFAM" id="SSF111369">
    <property type="entry name" value="HlyD-like secretion proteins"/>
    <property type="match status" value="2"/>
</dbReference>
<comment type="subcellular location">
    <subcellularLocation>
        <location evidence="1">Membrane</location>
        <topology evidence="1">Single-pass membrane protein</topology>
    </subcellularLocation>
</comment>
<dbReference type="GO" id="GO:0055085">
    <property type="term" value="P:transmembrane transport"/>
    <property type="evidence" value="ECO:0007669"/>
    <property type="project" value="InterPro"/>
</dbReference>
<dbReference type="PRINTS" id="PR01490">
    <property type="entry name" value="RTXTOXIND"/>
</dbReference>
<reference evidence="9 10" key="1">
    <citation type="journal article" date="2017" name="Front. Microbiol.">
        <title>Genome Sequence of Desulfurella amilsii Strain TR1 and Comparative Genomics of Desulfurellaceae Family.</title>
        <authorList>
            <person name="Florentino A.P."/>
            <person name="Stams A.J."/>
            <person name="Sanchez-Andrea I."/>
        </authorList>
    </citation>
    <scope>NUCLEOTIDE SEQUENCE [LARGE SCALE GENOMIC DNA]</scope>
    <source>
        <strain evidence="9 10">TR1</strain>
    </source>
</reference>
<dbReference type="GO" id="GO:0016020">
    <property type="term" value="C:membrane"/>
    <property type="evidence" value="ECO:0007669"/>
    <property type="project" value="UniProtKB-SubCell"/>
</dbReference>
<feature type="domain" description="Multidrug resistance protein MdtA-like barrel-sandwich hybrid" evidence="7">
    <location>
        <begin position="46"/>
        <end position="260"/>
    </location>
</feature>
<dbReference type="OrthoDB" id="9784484at2"/>
<feature type="coiled-coil region" evidence="5">
    <location>
        <begin position="198"/>
        <end position="232"/>
    </location>
</feature>
<sequence>MSNSKKKLILIASVVVITIALIIYWIYTRNQVSTNDAHIDSHIYYVSPKVGGLIKSVYVDNFFHVKKDELLVKIDPIDYENQLKSLTHKYNATLDTIASLKQEALSVQKSSTGQIGSLEENINAAQAQLESYKVNLHKAQLDLKRYQNLYNQRVVSANEFEIENQKYHGALSAFEAQQRTIQSLQSQIASVSSYTHQVAKINEQIKSYGNQLKSLKNQINIAQNNLKHTNIIAPVDGIITQKNIEPGQYVQPGQTLLMVVPLRVAWVNANFKENQIHRIKIGDKATVTIDAYPGVKFKGYVKDIDAGTGDRFSLLPPQNASGNYIKIVQRVPIRIQLYHYDYKKYPLRVGLNSEVTVHVK</sequence>
<accession>A0A1X4XYD6</accession>
<evidence type="ECO:0000313" key="9">
    <source>
        <dbReference type="EMBL" id="OSS42551.1"/>
    </source>
</evidence>
<keyword evidence="2 6" id="KW-0812">Transmembrane</keyword>
<dbReference type="Pfam" id="PF25954">
    <property type="entry name" value="Beta-barrel_RND_2"/>
    <property type="match status" value="1"/>
</dbReference>
<dbReference type="Pfam" id="PF25917">
    <property type="entry name" value="BSH_RND"/>
    <property type="match status" value="1"/>
</dbReference>
<feature type="domain" description="CusB-like beta-barrel" evidence="8">
    <location>
        <begin position="266"/>
        <end position="305"/>
    </location>
</feature>
<evidence type="ECO:0000256" key="2">
    <source>
        <dbReference type="ARBA" id="ARBA00022692"/>
    </source>
</evidence>
<gene>
    <name evidence="9" type="ORF">DESAMIL20_599</name>
</gene>
<keyword evidence="5" id="KW-0175">Coiled coil</keyword>
<evidence type="ECO:0000313" key="10">
    <source>
        <dbReference type="Proteomes" id="UP000194141"/>
    </source>
</evidence>
<comment type="caution">
    <text evidence="9">The sequence shown here is derived from an EMBL/GenBank/DDBJ whole genome shotgun (WGS) entry which is preliminary data.</text>
</comment>
<keyword evidence="4 6" id="KW-0472">Membrane</keyword>
<dbReference type="Gene3D" id="2.40.50.100">
    <property type="match status" value="1"/>
</dbReference>
<evidence type="ECO:0000256" key="5">
    <source>
        <dbReference type="SAM" id="Coils"/>
    </source>
</evidence>
<dbReference type="Gene3D" id="2.40.30.170">
    <property type="match status" value="1"/>
</dbReference>
<keyword evidence="3 6" id="KW-1133">Transmembrane helix</keyword>
<evidence type="ECO:0000256" key="4">
    <source>
        <dbReference type="ARBA" id="ARBA00023136"/>
    </source>
</evidence>
<dbReference type="PANTHER" id="PTHR30386">
    <property type="entry name" value="MEMBRANE FUSION SUBUNIT OF EMRAB-TOLC MULTIDRUG EFFLUX PUMP"/>
    <property type="match status" value="1"/>
</dbReference>
<proteinExistence type="predicted"/>
<dbReference type="RefSeq" id="WP_086033341.1">
    <property type="nucleotide sequence ID" value="NZ_MDSU01000013.1"/>
</dbReference>
<dbReference type="InterPro" id="IPR050739">
    <property type="entry name" value="MFP"/>
</dbReference>
<dbReference type="AlphaFoldDB" id="A0A1X4XYD6"/>
<evidence type="ECO:0000256" key="6">
    <source>
        <dbReference type="SAM" id="Phobius"/>
    </source>
</evidence>
<evidence type="ECO:0000256" key="1">
    <source>
        <dbReference type="ARBA" id="ARBA00004167"/>
    </source>
</evidence>
<dbReference type="InterPro" id="IPR058625">
    <property type="entry name" value="MdtA-like_BSH"/>
</dbReference>
<evidence type="ECO:0000259" key="7">
    <source>
        <dbReference type="Pfam" id="PF25917"/>
    </source>
</evidence>
<dbReference type="EMBL" id="MDSU01000013">
    <property type="protein sequence ID" value="OSS42551.1"/>
    <property type="molecule type" value="Genomic_DNA"/>
</dbReference>
<organism evidence="9 10">
    <name type="scientific">Desulfurella amilsii</name>
    <dbReference type="NCBI Taxonomy" id="1562698"/>
    <lineage>
        <taxon>Bacteria</taxon>
        <taxon>Pseudomonadati</taxon>
        <taxon>Campylobacterota</taxon>
        <taxon>Desulfurellia</taxon>
        <taxon>Desulfurellales</taxon>
        <taxon>Desulfurellaceae</taxon>
        <taxon>Desulfurella</taxon>
    </lineage>
</organism>
<feature type="transmembrane region" description="Helical" evidence="6">
    <location>
        <begin position="7"/>
        <end position="27"/>
    </location>
</feature>
<name>A0A1X4XYD6_9BACT</name>
<dbReference type="Gene3D" id="1.10.287.470">
    <property type="entry name" value="Helix hairpin bin"/>
    <property type="match status" value="1"/>
</dbReference>
<dbReference type="InterPro" id="IPR058792">
    <property type="entry name" value="Beta-barrel_RND_2"/>
</dbReference>
<dbReference type="Proteomes" id="UP000194141">
    <property type="component" value="Unassembled WGS sequence"/>
</dbReference>
<evidence type="ECO:0000256" key="3">
    <source>
        <dbReference type="ARBA" id="ARBA00022989"/>
    </source>
</evidence>
<keyword evidence="10" id="KW-1185">Reference proteome</keyword>
<dbReference type="STRING" id="1562698.DESAMIL20_599"/>
<feature type="coiled-coil region" evidence="5">
    <location>
        <begin position="83"/>
        <end position="149"/>
    </location>
</feature>
<protein>
    <submittedName>
        <fullName evidence="9">Multidrug resistance protein</fullName>
    </submittedName>
</protein>